<reference evidence="12 13" key="1">
    <citation type="submission" date="2023-10" db="EMBL/GenBank/DDBJ databases">
        <title>Noviherbaspirillum sp. CPCC 100848 genome assembly.</title>
        <authorList>
            <person name="Li X.Y."/>
            <person name="Fang X.M."/>
        </authorList>
    </citation>
    <scope>NUCLEOTIDE SEQUENCE [LARGE SCALE GENOMIC DNA]</scope>
    <source>
        <strain evidence="12 13">CPCC 100848</strain>
    </source>
</reference>
<evidence type="ECO:0000256" key="1">
    <source>
        <dbReference type="ARBA" id="ARBA00005091"/>
    </source>
</evidence>
<dbReference type="PANTHER" id="PTHR42701:SF1">
    <property type="entry name" value="IMIDAZOLE GLYCEROL PHOSPHATE SYNTHASE SUBUNIT HISH"/>
    <property type="match status" value="1"/>
</dbReference>
<dbReference type="EC" id="3.5.1.2" evidence="10"/>
<evidence type="ECO:0000313" key="13">
    <source>
        <dbReference type="Proteomes" id="UP001352263"/>
    </source>
</evidence>
<dbReference type="InterPro" id="IPR017926">
    <property type="entry name" value="GATASE"/>
</dbReference>
<dbReference type="PROSITE" id="PS51274">
    <property type="entry name" value="GATASE_COBBQ"/>
    <property type="match status" value="1"/>
</dbReference>
<keyword evidence="3 10" id="KW-0028">Amino-acid biosynthesis</keyword>
<evidence type="ECO:0000256" key="7">
    <source>
        <dbReference type="ARBA" id="ARBA00023239"/>
    </source>
</evidence>
<dbReference type="NCBIfam" id="TIGR01855">
    <property type="entry name" value="IMP_synth_hisH"/>
    <property type="match status" value="1"/>
</dbReference>
<feature type="active site" evidence="10">
    <location>
        <position position="189"/>
    </location>
</feature>
<dbReference type="PIRSF" id="PIRSF000495">
    <property type="entry name" value="Amidotransf_hisH"/>
    <property type="match status" value="1"/>
</dbReference>
<comment type="caution">
    <text evidence="12">The sequence shown here is derived from an EMBL/GenBank/DDBJ whole genome shotgun (WGS) entry which is preliminary data.</text>
</comment>
<feature type="domain" description="Glutamine amidotransferase" evidence="11">
    <location>
        <begin position="5"/>
        <end position="205"/>
    </location>
</feature>
<evidence type="ECO:0000256" key="8">
    <source>
        <dbReference type="ARBA" id="ARBA00047838"/>
    </source>
</evidence>
<keyword evidence="5 10" id="KW-0315">Glutamine amidotransferase</keyword>
<dbReference type="SUPFAM" id="SSF52317">
    <property type="entry name" value="Class I glutamine amidotransferase-like"/>
    <property type="match status" value="1"/>
</dbReference>
<dbReference type="CDD" id="cd01748">
    <property type="entry name" value="GATase1_IGP_Synthase"/>
    <property type="match status" value="1"/>
</dbReference>
<organism evidence="12 13">
    <name type="scientific">Noviherbaspirillum album</name>
    <dbReference type="NCBI Taxonomy" id="3080276"/>
    <lineage>
        <taxon>Bacteria</taxon>
        <taxon>Pseudomonadati</taxon>
        <taxon>Pseudomonadota</taxon>
        <taxon>Betaproteobacteria</taxon>
        <taxon>Burkholderiales</taxon>
        <taxon>Oxalobacteraceae</taxon>
        <taxon>Noviherbaspirillum</taxon>
    </lineage>
</organism>
<keyword evidence="4 10" id="KW-0378">Hydrolase</keyword>
<dbReference type="InterPro" id="IPR010139">
    <property type="entry name" value="Imidazole-glycPsynth_HisH"/>
</dbReference>
<feature type="active site" description="Nucleophile" evidence="10">
    <location>
        <position position="80"/>
    </location>
</feature>
<accession>A0ABU6JCH2</accession>
<keyword evidence="10" id="KW-0963">Cytoplasm</keyword>
<dbReference type="EMBL" id="JAWIIV010000018">
    <property type="protein sequence ID" value="MEC4721339.1"/>
    <property type="molecule type" value="Genomic_DNA"/>
</dbReference>
<dbReference type="Proteomes" id="UP001352263">
    <property type="component" value="Unassembled WGS sequence"/>
</dbReference>
<evidence type="ECO:0000313" key="12">
    <source>
        <dbReference type="EMBL" id="MEC4721339.1"/>
    </source>
</evidence>
<evidence type="ECO:0000259" key="11">
    <source>
        <dbReference type="Pfam" id="PF00117"/>
    </source>
</evidence>
<keyword evidence="13" id="KW-1185">Reference proteome</keyword>
<feature type="active site" evidence="10">
    <location>
        <position position="191"/>
    </location>
</feature>
<name>A0ABU6JCH2_9BURK</name>
<dbReference type="PANTHER" id="PTHR42701">
    <property type="entry name" value="IMIDAZOLE GLYCEROL PHOSPHATE SYNTHASE SUBUNIT HISH"/>
    <property type="match status" value="1"/>
</dbReference>
<evidence type="ECO:0000256" key="6">
    <source>
        <dbReference type="ARBA" id="ARBA00023102"/>
    </source>
</evidence>
<dbReference type="EC" id="4.3.2.10" evidence="10"/>
<comment type="subcellular location">
    <subcellularLocation>
        <location evidence="10">Cytoplasm</location>
    </subcellularLocation>
</comment>
<comment type="subunit">
    <text evidence="2 10">Heterodimer of HisH and HisF.</text>
</comment>
<keyword evidence="6 10" id="KW-0368">Histidine biosynthesis</keyword>
<dbReference type="InterPro" id="IPR029062">
    <property type="entry name" value="Class_I_gatase-like"/>
</dbReference>
<comment type="catalytic activity">
    <reaction evidence="8 10">
        <text>5-[(5-phospho-1-deoxy-D-ribulos-1-ylimino)methylamino]-1-(5-phospho-beta-D-ribosyl)imidazole-4-carboxamide + L-glutamine = D-erythro-1-(imidazol-4-yl)glycerol 3-phosphate + 5-amino-1-(5-phospho-beta-D-ribosyl)imidazole-4-carboxamide + L-glutamate + H(+)</text>
        <dbReference type="Rhea" id="RHEA:24793"/>
        <dbReference type="ChEBI" id="CHEBI:15378"/>
        <dbReference type="ChEBI" id="CHEBI:29985"/>
        <dbReference type="ChEBI" id="CHEBI:58278"/>
        <dbReference type="ChEBI" id="CHEBI:58359"/>
        <dbReference type="ChEBI" id="CHEBI:58475"/>
        <dbReference type="ChEBI" id="CHEBI:58525"/>
        <dbReference type="EC" id="4.3.2.10"/>
    </reaction>
</comment>
<evidence type="ECO:0000256" key="2">
    <source>
        <dbReference type="ARBA" id="ARBA00011152"/>
    </source>
</evidence>
<keyword evidence="7 10" id="KW-0456">Lyase</keyword>
<evidence type="ECO:0000256" key="9">
    <source>
        <dbReference type="ARBA" id="ARBA00049534"/>
    </source>
</evidence>
<evidence type="ECO:0000256" key="3">
    <source>
        <dbReference type="ARBA" id="ARBA00022605"/>
    </source>
</evidence>
<proteinExistence type="inferred from homology"/>
<dbReference type="PROSITE" id="PS51273">
    <property type="entry name" value="GATASE_TYPE_1"/>
    <property type="match status" value="1"/>
</dbReference>
<dbReference type="HAMAP" id="MF_00278">
    <property type="entry name" value="HisH"/>
    <property type="match status" value="1"/>
</dbReference>
<comment type="pathway">
    <text evidence="1 10">Amino-acid biosynthesis; L-histidine biosynthesis; L-histidine from 5-phospho-alpha-D-ribose 1-diphosphate: step 5/9.</text>
</comment>
<comment type="catalytic activity">
    <reaction evidence="9 10">
        <text>L-glutamine + H2O = L-glutamate + NH4(+)</text>
        <dbReference type="Rhea" id="RHEA:15889"/>
        <dbReference type="ChEBI" id="CHEBI:15377"/>
        <dbReference type="ChEBI" id="CHEBI:28938"/>
        <dbReference type="ChEBI" id="CHEBI:29985"/>
        <dbReference type="ChEBI" id="CHEBI:58359"/>
        <dbReference type="EC" id="3.5.1.2"/>
    </reaction>
</comment>
<evidence type="ECO:0000256" key="4">
    <source>
        <dbReference type="ARBA" id="ARBA00022801"/>
    </source>
</evidence>
<protein>
    <recommendedName>
        <fullName evidence="10">Imidazole glycerol phosphate synthase subunit HisH</fullName>
        <ecNumber evidence="10">4.3.2.10</ecNumber>
    </recommendedName>
    <alternativeName>
        <fullName evidence="10">IGP synthase glutaminase subunit</fullName>
        <ecNumber evidence="10">3.5.1.2</ecNumber>
    </alternativeName>
    <alternativeName>
        <fullName evidence="10">IGP synthase subunit HisH</fullName>
    </alternativeName>
    <alternativeName>
        <fullName evidence="10">ImGP synthase subunit HisH</fullName>
        <shortName evidence="10">IGPS subunit HisH</shortName>
    </alternativeName>
</protein>
<dbReference type="Pfam" id="PF00117">
    <property type="entry name" value="GATase"/>
    <property type="match status" value="1"/>
</dbReference>
<dbReference type="Gene3D" id="3.40.50.880">
    <property type="match status" value="1"/>
</dbReference>
<sequence>MKNIVILDYGLGNVRSVTNALSAVGANPLISNEESALHADGLIIPGVGAFPHAMERLKAAGLVDLIHRFIENGKPVLGICLGMQLLFEKGSEFVNTEGLGIIVGSVDRISIPYDRGRLPHIAWSKVVQTQPVGEILFSGLNEDELRFYFVHSYAAAEVPTENIIGLTTYMGQRVVAAVRRGNVWGTQFHPEKSGRSGLQILKNFVSCC</sequence>
<gene>
    <name evidence="10 12" type="primary">hisH</name>
    <name evidence="12" type="ORF">RY831_19420</name>
</gene>
<dbReference type="GO" id="GO:0016829">
    <property type="term" value="F:lyase activity"/>
    <property type="evidence" value="ECO:0007669"/>
    <property type="project" value="UniProtKB-KW"/>
</dbReference>
<comment type="function">
    <text evidence="10">IGPS catalyzes the conversion of PRFAR and glutamine to IGP, AICAR and glutamate. The HisH subunit catalyzes the hydrolysis of glutamine to glutamate and ammonia as part of the synthesis of IGP and AICAR. The resulting ammonia molecule is channeled to the active site of HisF.</text>
</comment>
<evidence type="ECO:0000256" key="10">
    <source>
        <dbReference type="HAMAP-Rule" id="MF_00278"/>
    </source>
</evidence>
<dbReference type="RefSeq" id="WP_326508045.1">
    <property type="nucleotide sequence ID" value="NZ_JAWIIV010000018.1"/>
</dbReference>
<evidence type="ECO:0000256" key="5">
    <source>
        <dbReference type="ARBA" id="ARBA00022962"/>
    </source>
</evidence>